<dbReference type="Proteomes" id="UP000615455">
    <property type="component" value="Unassembled WGS sequence"/>
</dbReference>
<accession>A0ABQ2BR70</accession>
<dbReference type="PANTHER" id="PTHR21666">
    <property type="entry name" value="PEPTIDASE-RELATED"/>
    <property type="match status" value="1"/>
</dbReference>
<sequence length="180" mass="20233">MALPFKSTGTYYILHGGKNEAINYHYTDLFQKHAIDIVKLNKLGATKRLFGSSHPLNEFEIYNEIVYSPLRGKVVKVVDDLIDQPYKSPDKDHLGNLVVIERQGVYVYLMHLKPGSIVVRSGDTVEEGQELARVGNSGNSFEPHLHMHAVRKENGTAISIPMYVEGRYLKRNDVIGINGP</sequence>
<dbReference type="InterPro" id="IPR050570">
    <property type="entry name" value="Cell_wall_metabolism_enzyme"/>
</dbReference>
<reference evidence="3" key="1">
    <citation type="journal article" date="2019" name="Int. J. Syst. Evol. Microbiol.">
        <title>The Global Catalogue of Microorganisms (GCM) 10K type strain sequencing project: providing services to taxonomists for standard genome sequencing and annotation.</title>
        <authorList>
            <consortium name="The Broad Institute Genomics Platform"/>
            <consortium name="The Broad Institute Genome Sequencing Center for Infectious Disease"/>
            <person name="Wu L."/>
            <person name="Ma J."/>
        </authorList>
    </citation>
    <scope>NUCLEOTIDE SEQUENCE [LARGE SCALE GENOMIC DNA]</scope>
    <source>
        <strain evidence="3">CGMCC 1.15043</strain>
    </source>
</reference>
<dbReference type="EMBL" id="BMHE01000004">
    <property type="protein sequence ID" value="GGI45686.1"/>
    <property type="molecule type" value="Genomic_DNA"/>
</dbReference>
<dbReference type="InterPro" id="IPR011055">
    <property type="entry name" value="Dup_hybrid_motif"/>
</dbReference>
<organism evidence="2 3">
    <name type="scientific">Paenibacillus marchantiophytorum</name>
    <dbReference type="NCBI Taxonomy" id="1619310"/>
    <lineage>
        <taxon>Bacteria</taxon>
        <taxon>Bacillati</taxon>
        <taxon>Bacillota</taxon>
        <taxon>Bacilli</taxon>
        <taxon>Bacillales</taxon>
        <taxon>Paenibacillaceae</taxon>
        <taxon>Paenibacillus</taxon>
    </lineage>
</organism>
<dbReference type="SUPFAM" id="SSF51261">
    <property type="entry name" value="Duplicated hybrid motif"/>
    <property type="match status" value="1"/>
</dbReference>
<dbReference type="InterPro" id="IPR016047">
    <property type="entry name" value="M23ase_b-sheet_dom"/>
</dbReference>
<proteinExistence type="predicted"/>
<dbReference type="Pfam" id="PF01551">
    <property type="entry name" value="Peptidase_M23"/>
    <property type="match status" value="1"/>
</dbReference>
<name>A0ABQ2BR70_9BACL</name>
<protein>
    <recommendedName>
        <fullName evidence="1">M23ase beta-sheet core domain-containing protein</fullName>
    </recommendedName>
</protein>
<feature type="domain" description="M23ase beta-sheet core" evidence="1">
    <location>
        <begin position="63"/>
        <end position="152"/>
    </location>
</feature>
<evidence type="ECO:0000313" key="2">
    <source>
        <dbReference type="EMBL" id="GGI45686.1"/>
    </source>
</evidence>
<dbReference type="Gene3D" id="2.70.70.10">
    <property type="entry name" value="Glucose Permease (Domain IIA)"/>
    <property type="match status" value="1"/>
</dbReference>
<comment type="caution">
    <text evidence="2">The sequence shown here is derived from an EMBL/GenBank/DDBJ whole genome shotgun (WGS) entry which is preliminary data.</text>
</comment>
<dbReference type="PANTHER" id="PTHR21666:SF285">
    <property type="entry name" value="M23 FAMILY METALLOPEPTIDASE"/>
    <property type="match status" value="1"/>
</dbReference>
<gene>
    <name evidence="2" type="ORF">GCM10008018_13400</name>
</gene>
<evidence type="ECO:0000259" key="1">
    <source>
        <dbReference type="Pfam" id="PF01551"/>
    </source>
</evidence>
<keyword evidence="3" id="KW-1185">Reference proteome</keyword>
<evidence type="ECO:0000313" key="3">
    <source>
        <dbReference type="Proteomes" id="UP000615455"/>
    </source>
</evidence>
<dbReference type="CDD" id="cd12797">
    <property type="entry name" value="M23_peptidase"/>
    <property type="match status" value="1"/>
</dbReference>